<dbReference type="KEGG" id="osu:NT6N_09450"/>
<dbReference type="GO" id="GO:0004065">
    <property type="term" value="F:arylsulfatase activity"/>
    <property type="evidence" value="ECO:0007669"/>
    <property type="project" value="TreeGrafter"/>
</dbReference>
<keyword evidence="2" id="KW-0378">Hydrolase</keyword>
<dbReference type="InterPro" id="IPR017850">
    <property type="entry name" value="Alkaline_phosphatase_core_sf"/>
</dbReference>
<dbReference type="Gene3D" id="3.40.720.10">
    <property type="entry name" value="Alkaline Phosphatase, subunit A"/>
    <property type="match status" value="1"/>
</dbReference>
<feature type="domain" description="Sulfatase N-terminal" evidence="4">
    <location>
        <begin position="29"/>
        <end position="332"/>
    </location>
</feature>
<proteinExistence type="inferred from homology"/>
<organism evidence="5">
    <name type="scientific">Oceaniferula spumae</name>
    <dbReference type="NCBI Taxonomy" id="2979115"/>
    <lineage>
        <taxon>Bacteria</taxon>
        <taxon>Pseudomonadati</taxon>
        <taxon>Verrucomicrobiota</taxon>
        <taxon>Verrucomicrobiia</taxon>
        <taxon>Verrucomicrobiales</taxon>
        <taxon>Verrucomicrobiaceae</taxon>
        <taxon>Oceaniferula</taxon>
    </lineage>
</organism>
<dbReference type="AlphaFoldDB" id="A0AAT9FIR6"/>
<evidence type="ECO:0000313" key="5">
    <source>
        <dbReference type="EMBL" id="BDS05905.1"/>
    </source>
</evidence>
<dbReference type="SUPFAM" id="SSF53649">
    <property type="entry name" value="Alkaline phosphatase-like"/>
    <property type="match status" value="1"/>
</dbReference>
<sequence>MKLTLFRLIIWACLPLSGSSMALAADRLPNFIIILTDDQGYQDLGCYGSPDIKTPRIDQMAKEGMKFTSFYAQTVCGPARASLLTGSYPMRTERPAHDNGLMPHPAMSLNEITVPELLKPLGYKTGMAGKWDLSGRRTGEKPNFRVGFGPANQGFDSTFWAETSKCKIIRVGEKTVKKNPPIASRTKLFTDKAIAFIEENKGEPFFYYLAHPMPHTKIDASPKFKGKSAGGLYGDVIEELDFHTGRLLDKVAELGLDDHTYIIFTSDNGPWLVKGDHGGHAEPLRSGKTSTYDGGLRVPFIIRAPGKVPAGTTSDLVTATIDILPTIAKITGAKLPDDRVIDGLDISEVFYGKQTELDRPFFFYQHQALRAVRQGDWKLHLPHSKLDKTKEGDIWQSHVPAKDRPYLTELTLYNLKDDIGETTNVAKEHPEIVERLMKQLDFAKKDIGYHDVIGENSRRKK</sequence>
<dbReference type="Gene3D" id="3.30.1120.10">
    <property type="match status" value="1"/>
</dbReference>
<evidence type="ECO:0000256" key="2">
    <source>
        <dbReference type="ARBA" id="ARBA00022801"/>
    </source>
</evidence>
<dbReference type="Pfam" id="PF14707">
    <property type="entry name" value="Sulfatase_C"/>
    <property type="match status" value="1"/>
</dbReference>
<dbReference type="PANTHER" id="PTHR42693:SF53">
    <property type="entry name" value="ENDO-4-O-SULFATASE"/>
    <property type="match status" value="1"/>
</dbReference>
<evidence type="ECO:0000259" key="4">
    <source>
        <dbReference type="Pfam" id="PF00884"/>
    </source>
</evidence>
<dbReference type="InterPro" id="IPR000917">
    <property type="entry name" value="Sulfatase_N"/>
</dbReference>
<feature type="chain" id="PRO_5043591258" evidence="3">
    <location>
        <begin position="25"/>
        <end position="461"/>
    </location>
</feature>
<dbReference type="EMBL" id="AP026866">
    <property type="protein sequence ID" value="BDS05905.1"/>
    <property type="molecule type" value="Genomic_DNA"/>
</dbReference>
<comment type="similarity">
    <text evidence="1">Belongs to the sulfatase family.</text>
</comment>
<dbReference type="PANTHER" id="PTHR42693">
    <property type="entry name" value="ARYLSULFATASE FAMILY MEMBER"/>
    <property type="match status" value="1"/>
</dbReference>
<dbReference type="Pfam" id="PF00884">
    <property type="entry name" value="Sulfatase"/>
    <property type="match status" value="1"/>
</dbReference>
<accession>A0AAT9FIR6</accession>
<keyword evidence="3" id="KW-0732">Signal</keyword>
<evidence type="ECO:0000256" key="3">
    <source>
        <dbReference type="SAM" id="SignalP"/>
    </source>
</evidence>
<dbReference type="CDD" id="cd16026">
    <property type="entry name" value="GALNS_like"/>
    <property type="match status" value="1"/>
</dbReference>
<dbReference type="InterPro" id="IPR050738">
    <property type="entry name" value="Sulfatase"/>
</dbReference>
<protein>
    <submittedName>
        <fullName evidence="5">N-acetylgalactosamine-6-sulfatase</fullName>
    </submittedName>
</protein>
<reference evidence="5" key="1">
    <citation type="submission" date="2024-07" db="EMBL/GenBank/DDBJ databases">
        <title>Complete genome sequence of Verrucomicrobiaceae bacterium NT6N.</title>
        <authorList>
            <person name="Huang C."/>
            <person name="Takami H."/>
            <person name="Hamasaki K."/>
        </authorList>
    </citation>
    <scope>NUCLEOTIDE SEQUENCE</scope>
    <source>
        <strain evidence="5">NT6N</strain>
    </source>
</reference>
<evidence type="ECO:0000256" key="1">
    <source>
        <dbReference type="ARBA" id="ARBA00008779"/>
    </source>
</evidence>
<name>A0AAT9FIR6_9BACT</name>
<gene>
    <name evidence="5" type="ORF">NT6N_09450</name>
</gene>
<feature type="signal peptide" evidence="3">
    <location>
        <begin position="1"/>
        <end position="24"/>
    </location>
</feature>